<accession>A0A401YM41</accession>
<feature type="compositionally biased region" description="Polar residues" evidence="1">
    <location>
        <begin position="542"/>
        <end position="552"/>
    </location>
</feature>
<keyword evidence="3" id="KW-1185">Reference proteome</keyword>
<dbReference type="InterPro" id="IPR008930">
    <property type="entry name" value="Terpenoid_cyclase/PrenylTrfase"/>
</dbReference>
<dbReference type="EMBL" id="BIFH01000018">
    <property type="protein sequence ID" value="GCD95683.1"/>
    <property type="molecule type" value="Genomic_DNA"/>
</dbReference>
<dbReference type="RefSeq" id="WP_126637784.1">
    <property type="nucleotide sequence ID" value="NZ_BIFH01000018.1"/>
</dbReference>
<feature type="region of interest" description="Disordered" evidence="1">
    <location>
        <begin position="474"/>
        <end position="507"/>
    </location>
</feature>
<dbReference type="AlphaFoldDB" id="A0A401YM41"/>
<evidence type="ECO:0000256" key="1">
    <source>
        <dbReference type="SAM" id="MobiDB-lite"/>
    </source>
</evidence>
<name>A0A401YM41_9ACTN</name>
<comment type="caution">
    <text evidence="2">The sequence shown here is derived from an EMBL/GenBank/DDBJ whole genome shotgun (WGS) entry which is preliminary data.</text>
</comment>
<proteinExistence type="predicted"/>
<feature type="region of interest" description="Disordered" evidence="1">
    <location>
        <begin position="435"/>
        <end position="460"/>
    </location>
</feature>
<feature type="compositionally biased region" description="Polar residues" evidence="1">
    <location>
        <begin position="438"/>
        <end position="450"/>
    </location>
</feature>
<dbReference type="UniPathway" id="UPA00337"/>
<sequence length="552" mass="58612">MAKASRIEPKPTRAVRRAVVALSDRRRSDGSWAGNCRARLLESCLALLLLRDLGDGSAAVRELDRYCRASLLSLSTRRGSWRVDEAFTARLAESVLGGSALPAARDAALCAALDADRHASRRRTRLMLDTLLALAGHDAAPDVPHAGAGQGRDGGHHRWAELIAAAIRLWRTPAPDSPDLRLLAGAQGPDGGWEHHILATLVILLVLARTGLAPGVLARGRRFVLSRVGPDGGLPFITDEDTWVTALASLVLAEAGVSPKVLRPSADHLLGQQMYDGGWAYSPGVTQADADDTSVAVSFLARLGSPGALRAARAGVGYLLALQNPDGGFPTFTRGAPSEAEITAKCVHALLSSPGGVDERHEAARRAWRWLVDAQRPDGGFAPEWCSSPRFAVMHVIRAHHADRTSPGPRVCHAGETVDRCVRFLTTDATGAMGVTTGEGNATDATLETGTTGGPRPASGDAHPLATAYTVTALAQSPHPPPAPLRDGVRRLLADDPDAPCEPDSLGPRPFVYDVPILRPIYRLAALSHASRHRPPTDRSRTASASQRQGRR</sequence>
<evidence type="ECO:0000313" key="3">
    <source>
        <dbReference type="Proteomes" id="UP000286931"/>
    </source>
</evidence>
<reference evidence="2 3" key="1">
    <citation type="submission" date="2018-12" db="EMBL/GenBank/DDBJ databases">
        <title>Draft genome sequence of Embleya hyalina NBRC 13850T.</title>
        <authorList>
            <person name="Komaki H."/>
            <person name="Hosoyama A."/>
            <person name="Kimura A."/>
            <person name="Ichikawa N."/>
            <person name="Tamura T."/>
        </authorList>
    </citation>
    <scope>NUCLEOTIDE SEQUENCE [LARGE SCALE GENOMIC DNA]</scope>
    <source>
        <strain evidence="2 3">NBRC 13850</strain>
    </source>
</reference>
<dbReference type="OrthoDB" id="5484461at2"/>
<gene>
    <name evidence="2" type="primary">sqhC</name>
    <name evidence="2" type="ORF">EHYA_03358</name>
</gene>
<feature type="region of interest" description="Disordered" evidence="1">
    <location>
        <begin position="528"/>
        <end position="552"/>
    </location>
</feature>
<dbReference type="Gene3D" id="1.50.10.20">
    <property type="match status" value="1"/>
</dbReference>
<organism evidence="2 3">
    <name type="scientific">Embleya hyalina</name>
    <dbReference type="NCBI Taxonomy" id="516124"/>
    <lineage>
        <taxon>Bacteria</taxon>
        <taxon>Bacillati</taxon>
        <taxon>Actinomycetota</taxon>
        <taxon>Actinomycetes</taxon>
        <taxon>Kitasatosporales</taxon>
        <taxon>Streptomycetaceae</taxon>
        <taxon>Embleya</taxon>
    </lineage>
</organism>
<dbReference type="SUPFAM" id="SSF48239">
    <property type="entry name" value="Terpenoid cyclases/Protein prenyltransferases"/>
    <property type="match status" value="2"/>
</dbReference>
<evidence type="ECO:0000313" key="2">
    <source>
        <dbReference type="EMBL" id="GCD95683.1"/>
    </source>
</evidence>
<dbReference type="CDD" id="cd00688">
    <property type="entry name" value="ISOPREN_C2_like"/>
    <property type="match status" value="1"/>
</dbReference>
<dbReference type="Proteomes" id="UP000286931">
    <property type="component" value="Unassembled WGS sequence"/>
</dbReference>
<protein>
    <submittedName>
        <fullName evidence="2">Sporulenol synthase</fullName>
    </submittedName>
</protein>